<organism evidence="1 2">
    <name type="scientific">Pseudomonas phage SL2</name>
    <dbReference type="NCBI Taxonomy" id="2041345"/>
    <lineage>
        <taxon>Viruses</taxon>
        <taxon>Duplodnaviria</taxon>
        <taxon>Heunggongvirae</taxon>
        <taxon>Uroviricota</taxon>
        <taxon>Caudoviricetes</taxon>
        <taxon>Chimalliviridae</taxon>
        <taxon>Phikzvirus</taxon>
        <taxon>Phikzvirus SL2</taxon>
    </lineage>
</organism>
<reference evidence="1 2" key="1">
    <citation type="journal article" date="2017" name="Viruses">
        <title>Differential Effect of Newly Isolated Phages Belonging to PB1-Like, phiKZ-Like and LUZ24-Like Viruses against Multi-Drug Resistant Pseudomonas aeruginosa under Varying Growth Conditions.</title>
        <authorList>
            <person name="Latz S."/>
            <person name="Kruttgen A."/>
            <person name="Hafner H."/>
            <person name="Buhl E.M."/>
            <person name="Ritter K."/>
            <person name="Horz H.P."/>
        </authorList>
    </citation>
    <scope>NUCLEOTIDE SEQUENCE [LARGE SCALE GENOMIC DNA]</scope>
</reference>
<evidence type="ECO:0000313" key="2">
    <source>
        <dbReference type="Proteomes" id="UP000242032"/>
    </source>
</evidence>
<protein>
    <submittedName>
        <fullName evidence="1">Uncharacterized protein</fullName>
    </submittedName>
</protein>
<name>A0A2D1GQI0_9CAUD</name>
<accession>A0A2D1GQI0</accession>
<gene>
    <name evidence="1" type="ORF">SL2_016</name>
</gene>
<dbReference type="EMBL" id="MF805716">
    <property type="protein sequence ID" value="ATN94593.1"/>
    <property type="molecule type" value="Genomic_DNA"/>
</dbReference>
<proteinExistence type="predicted"/>
<sequence>MAKTLVRAKLITEAGQWMSSDWERGFRACRFVKLGNAHINIKDFESMITTFEVGDMLVIWPNGLRTSYSVDNFNKYFSHIKDEYYETDFRLLFYPK</sequence>
<dbReference type="Proteomes" id="UP000242032">
    <property type="component" value="Segment"/>
</dbReference>
<keyword evidence="2" id="KW-1185">Reference proteome</keyword>
<evidence type="ECO:0000313" key="1">
    <source>
        <dbReference type="EMBL" id="ATN94593.1"/>
    </source>
</evidence>